<evidence type="ECO:0000256" key="14">
    <source>
        <dbReference type="ARBA" id="ARBA00023315"/>
    </source>
</evidence>
<keyword evidence="14" id="KW-0012">Acyltransferase</keyword>
<feature type="domain" description="MYST-type HAT" evidence="29">
    <location>
        <begin position="228"/>
        <end position="505"/>
    </location>
</feature>
<dbReference type="SUPFAM" id="SSF54160">
    <property type="entry name" value="Chromo domain-like"/>
    <property type="match status" value="1"/>
</dbReference>
<dbReference type="GO" id="GO:0045893">
    <property type="term" value="P:positive regulation of DNA-templated transcription"/>
    <property type="evidence" value="ECO:0007669"/>
    <property type="project" value="UniProtKB-ARBA"/>
</dbReference>
<dbReference type="Ensembl" id="ENSEEET00000007598.2">
    <property type="protein sequence ID" value="ENSEEEP00000007497.2"/>
    <property type="gene ID" value="ENSEEEG00000026157.1"/>
</dbReference>
<evidence type="ECO:0000313" key="31">
    <source>
        <dbReference type="Proteomes" id="UP000314983"/>
    </source>
</evidence>
<dbReference type="GO" id="GO:0003682">
    <property type="term" value="F:chromatin binding"/>
    <property type="evidence" value="ECO:0007669"/>
    <property type="project" value="UniProtKB-ARBA"/>
</dbReference>
<evidence type="ECO:0000256" key="17">
    <source>
        <dbReference type="ARBA" id="ARBA00047752"/>
    </source>
</evidence>
<reference evidence="30" key="5">
    <citation type="submission" date="2025-09" db="UniProtKB">
        <authorList>
            <consortium name="Ensembl"/>
        </authorList>
    </citation>
    <scope>IDENTIFICATION</scope>
</reference>
<reference evidence="31" key="1">
    <citation type="journal article" date="2014" name="Science">
        <title>Nonhuman genetics. Genomic basis for the convergent evolution of electric organs.</title>
        <authorList>
            <person name="Gallant J.R."/>
            <person name="Traeger L.L."/>
            <person name="Volkening J.D."/>
            <person name="Moffett H."/>
            <person name="Chen P.H."/>
            <person name="Novina C.D."/>
            <person name="Phillips G.N.Jr."/>
            <person name="Anand R."/>
            <person name="Wells G.B."/>
            <person name="Pinch M."/>
            <person name="Guth R."/>
            <person name="Unguez G.A."/>
            <person name="Albert J.S."/>
            <person name="Zakon H.H."/>
            <person name="Samanta M.P."/>
            <person name="Sussman M.R."/>
        </authorList>
    </citation>
    <scope>NUCLEOTIDE SEQUENCE [LARGE SCALE GENOMIC DNA]</scope>
</reference>
<sequence>MADTLVELVEGCRLPVLRKNQENEDEWPLAEILSVKEVPGKKLYYVHYIDFNKRLDEWVTPDRLDMKKLQFPKKEAKTPTKNGLPGSRPSSPDRDVRKSLDLNLQSASAPSRGKTLPTPKRKAESVSLTSQGSAAPSVPSLPSSAEAPQASVFPAVVRESFSNKSREEHEQLTVANGTTRRLVPSQPGRKRKNCGTDEDSQDSLDGIPSAPRMTGSLVSDRSHDDIVTRMKNIDCIELGRHRLKPWYFSPYPQELTTLPILYLCEFCLKYLKSLKCLQRHLTKCNLRHPPGNEIYRKGTISFFEIDGRKNKTYSQNLCLLAKCFLDHKTLYYDTDPFLFYVMTEYDSKGFHIVGYFSKEKESTEDYNVACILTLPPYQRRGYGKLLIEFSYELSKVEGKTGTPEKPLSDLGLLSYRSYWSQTILEILMDLKSDNGERPQITINEISEITSVKKEDVISTLQYLNLINYYKGQYILTLSEDIVDGHERAMQKRHLRIDPKCLHFTPKDWSKRGKW</sequence>
<evidence type="ECO:0000256" key="1">
    <source>
        <dbReference type="ARBA" id="ARBA00004123"/>
    </source>
</evidence>
<evidence type="ECO:0000256" key="20">
    <source>
        <dbReference type="ARBA" id="ARBA00075576"/>
    </source>
</evidence>
<dbReference type="PANTHER" id="PTHR10615">
    <property type="entry name" value="HISTONE ACETYLTRANSFERASE"/>
    <property type="match status" value="1"/>
</dbReference>
<evidence type="ECO:0000256" key="15">
    <source>
        <dbReference type="ARBA" id="ARBA00047411"/>
    </source>
</evidence>
<keyword evidence="12" id="KW-0234">DNA repair</keyword>
<dbReference type="GeneTree" id="ENSGT00940000163054"/>
<evidence type="ECO:0000256" key="27">
    <source>
        <dbReference type="PIRSR" id="PIRSR602717-51"/>
    </source>
</evidence>
<comment type="catalytic activity">
    <reaction evidence="17">
        <text>(2E)-butenoyl-CoA + L-lysyl-[protein] = N(6)-(2E)-butenoyl-L-lysyl-[protein] + CoA + H(+)</text>
        <dbReference type="Rhea" id="RHEA:53908"/>
        <dbReference type="Rhea" id="RHEA-COMP:9752"/>
        <dbReference type="Rhea" id="RHEA-COMP:13707"/>
        <dbReference type="ChEBI" id="CHEBI:15378"/>
        <dbReference type="ChEBI" id="CHEBI:29969"/>
        <dbReference type="ChEBI" id="CHEBI:57287"/>
        <dbReference type="ChEBI" id="CHEBI:57332"/>
        <dbReference type="ChEBI" id="CHEBI:137954"/>
    </reaction>
    <physiologicalReaction direction="left-to-right" evidence="17">
        <dbReference type="Rhea" id="RHEA:53909"/>
    </physiologicalReaction>
</comment>
<dbReference type="InterPro" id="IPR036388">
    <property type="entry name" value="WH-like_DNA-bd_sf"/>
</dbReference>
<dbReference type="InterPro" id="IPR016181">
    <property type="entry name" value="Acyl_CoA_acyltransferase"/>
</dbReference>
<evidence type="ECO:0000256" key="7">
    <source>
        <dbReference type="ARBA" id="ARBA00022771"/>
    </source>
</evidence>
<evidence type="ECO:0000256" key="9">
    <source>
        <dbReference type="ARBA" id="ARBA00022990"/>
    </source>
</evidence>
<dbReference type="InterPro" id="IPR040706">
    <property type="entry name" value="Zf-MYST"/>
</dbReference>
<evidence type="ECO:0000256" key="28">
    <source>
        <dbReference type="SAM" id="MobiDB-lite"/>
    </source>
</evidence>
<evidence type="ECO:0000256" key="23">
    <source>
        <dbReference type="ARBA" id="ARBA00077013"/>
    </source>
</evidence>
<reference evidence="30" key="4">
    <citation type="submission" date="2025-08" db="UniProtKB">
        <authorList>
            <consortium name="Ensembl"/>
        </authorList>
    </citation>
    <scope>IDENTIFICATION</scope>
</reference>
<feature type="active site" description="Proton donor/acceptor" evidence="27">
    <location>
        <position position="404"/>
    </location>
</feature>
<dbReference type="InterPro" id="IPR016197">
    <property type="entry name" value="Chromo-like_dom_sf"/>
</dbReference>
<dbReference type="GO" id="GO:0120300">
    <property type="term" value="F:peptide lactyltransferase (CoA-dependent) activity"/>
    <property type="evidence" value="ECO:0007669"/>
    <property type="project" value="RHEA"/>
</dbReference>
<keyword evidence="4" id="KW-0808">Transferase</keyword>
<feature type="compositionally biased region" description="Basic and acidic residues" evidence="28">
    <location>
        <begin position="91"/>
        <end position="100"/>
    </location>
</feature>
<evidence type="ECO:0000256" key="21">
    <source>
        <dbReference type="ARBA" id="ARBA00076154"/>
    </source>
</evidence>
<dbReference type="GO" id="GO:0046972">
    <property type="term" value="F:histone H4K16 acetyltransferase activity"/>
    <property type="evidence" value="ECO:0007669"/>
    <property type="project" value="TreeGrafter"/>
</dbReference>
<dbReference type="Pfam" id="PF01853">
    <property type="entry name" value="MOZ_SAS"/>
    <property type="match status" value="1"/>
</dbReference>
<dbReference type="GO" id="GO:0000724">
    <property type="term" value="P:double-strand break repair via homologous recombination"/>
    <property type="evidence" value="ECO:0007669"/>
    <property type="project" value="TreeGrafter"/>
</dbReference>
<keyword evidence="31" id="KW-1185">Reference proteome</keyword>
<accession>A0A4W4E706</accession>
<evidence type="ECO:0000256" key="18">
    <source>
        <dbReference type="ARBA" id="ARBA00048940"/>
    </source>
</evidence>
<feature type="compositionally biased region" description="Low complexity" evidence="28">
    <location>
        <begin position="133"/>
        <end position="148"/>
    </location>
</feature>
<evidence type="ECO:0000256" key="10">
    <source>
        <dbReference type="ARBA" id="ARBA00023015"/>
    </source>
</evidence>
<keyword evidence="7" id="KW-0863">Zinc-finger</keyword>
<evidence type="ECO:0000256" key="6">
    <source>
        <dbReference type="ARBA" id="ARBA00022763"/>
    </source>
</evidence>
<dbReference type="FunFam" id="1.10.10.10:FF:000022">
    <property type="entry name" value="Histone acetyltransferase"/>
    <property type="match status" value="1"/>
</dbReference>
<dbReference type="Gene3D" id="2.30.30.140">
    <property type="match status" value="1"/>
</dbReference>
<feature type="region of interest" description="Disordered" evidence="28">
    <location>
        <begin position="69"/>
        <end position="220"/>
    </location>
</feature>
<evidence type="ECO:0000256" key="25">
    <source>
        <dbReference type="ARBA" id="ARBA00078969"/>
    </source>
</evidence>
<dbReference type="InterPro" id="IPR025995">
    <property type="entry name" value="Tudor-knot"/>
</dbReference>
<protein>
    <recommendedName>
        <fullName evidence="19">Histone acetyltransferase KAT5</fullName>
        <ecNumber evidence="3">2.3.1.48</ecNumber>
    </recommendedName>
    <alternativeName>
        <fullName evidence="20">60 kDa Tat-interactive protein</fullName>
    </alternativeName>
    <alternativeName>
        <fullName evidence="24">Histone acetyltransferase HTATIP</fullName>
    </alternativeName>
    <alternativeName>
        <fullName evidence="26">Lysine acetyltransferase 5</fullName>
    </alternativeName>
    <alternativeName>
        <fullName evidence="22">Protein 2-hydroxyisobutyryltransferase KAT5</fullName>
    </alternativeName>
    <alternativeName>
        <fullName evidence="21">Protein acetyltransferase KAT5</fullName>
    </alternativeName>
    <alternativeName>
        <fullName evidence="25">Protein crotonyltransferase KAT5</fullName>
    </alternativeName>
    <alternativeName>
        <fullName evidence="23">Protein lactyltransferase KAT5</fullName>
    </alternativeName>
</protein>
<gene>
    <name evidence="30" type="primary">kat5b</name>
</gene>
<evidence type="ECO:0000256" key="5">
    <source>
        <dbReference type="ARBA" id="ARBA00022723"/>
    </source>
</evidence>
<name>A0A4W4E706_ELEEL</name>
<dbReference type="PANTHER" id="PTHR10615:SF219">
    <property type="entry name" value="HISTONE ACETYLTRANSFERASE KAT5"/>
    <property type="match status" value="1"/>
</dbReference>
<dbReference type="GO" id="GO:0035267">
    <property type="term" value="C:NuA4 histone acetyltransferase complex"/>
    <property type="evidence" value="ECO:0007669"/>
    <property type="project" value="TreeGrafter"/>
</dbReference>
<evidence type="ECO:0000256" key="11">
    <source>
        <dbReference type="ARBA" id="ARBA00023163"/>
    </source>
</evidence>
<dbReference type="SUPFAM" id="SSF55729">
    <property type="entry name" value="Acyl-CoA N-acyltransferases (Nat)"/>
    <property type="match status" value="1"/>
</dbReference>
<evidence type="ECO:0000256" key="8">
    <source>
        <dbReference type="ARBA" id="ARBA00022833"/>
    </source>
</evidence>
<keyword evidence="10" id="KW-0805">Transcription regulation</keyword>
<dbReference type="AlphaFoldDB" id="A0A4W4E706"/>
<comment type="similarity">
    <text evidence="2">Belongs to the MYST (SAS/MOZ) family.</text>
</comment>
<dbReference type="Pfam" id="PF11717">
    <property type="entry name" value="Tudor-knot"/>
    <property type="match status" value="1"/>
</dbReference>
<dbReference type="FunFam" id="3.40.630.30:FF:000002">
    <property type="entry name" value="Histone acetyltransferase"/>
    <property type="match status" value="1"/>
</dbReference>
<evidence type="ECO:0000256" key="24">
    <source>
        <dbReference type="ARBA" id="ARBA00078544"/>
    </source>
</evidence>
<dbReference type="Gene3D" id="3.40.630.30">
    <property type="match status" value="1"/>
</dbReference>
<evidence type="ECO:0000259" key="29">
    <source>
        <dbReference type="PROSITE" id="PS51726"/>
    </source>
</evidence>
<reference evidence="31" key="2">
    <citation type="journal article" date="2017" name="Sci. Adv.">
        <title>A tail of two voltages: Proteomic comparison of the three electric organs of the electric eel.</title>
        <authorList>
            <person name="Traeger L.L."/>
            <person name="Sabat G."/>
            <person name="Barrett-Wilt G.A."/>
            <person name="Wells G.B."/>
            <person name="Sussman M.R."/>
        </authorList>
    </citation>
    <scope>NUCLEOTIDE SEQUENCE [LARGE SCALE GENOMIC DNA]</scope>
</reference>
<organism evidence="30 31">
    <name type="scientific">Electrophorus electricus</name>
    <name type="common">Electric eel</name>
    <name type="synonym">Gymnotus electricus</name>
    <dbReference type="NCBI Taxonomy" id="8005"/>
    <lineage>
        <taxon>Eukaryota</taxon>
        <taxon>Metazoa</taxon>
        <taxon>Chordata</taxon>
        <taxon>Craniata</taxon>
        <taxon>Vertebrata</taxon>
        <taxon>Euteleostomi</taxon>
        <taxon>Actinopterygii</taxon>
        <taxon>Neopterygii</taxon>
        <taxon>Teleostei</taxon>
        <taxon>Ostariophysi</taxon>
        <taxon>Gymnotiformes</taxon>
        <taxon>Gymnotoidei</taxon>
        <taxon>Gymnotidae</taxon>
        <taxon>Electrophorus</taxon>
    </lineage>
</organism>
<dbReference type="PROSITE" id="PS51726">
    <property type="entry name" value="MYST_HAT"/>
    <property type="match status" value="1"/>
</dbReference>
<comment type="subcellular location">
    <subcellularLocation>
        <location evidence="1">Nucleus</location>
    </subcellularLocation>
</comment>
<dbReference type="GO" id="GO:0106226">
    <property type="term" value="F:peptide 2-hydroxyisobutyryltransferase activity"/>
    <property type="evidence" value="ECO:0007669"/>
    <property type="project" value="RHEA"/>
</dbReference>
<evidence type="ECO:0000313" key="30">
    <source>
        <dbReference type="Ensembl" id="ENSEEEP00000007497.2"/>
    </source>
</evidence>
<dbReference type="GO" id="GO:0140064">
    <property type="term" value="F:peptide crotonyltransferase activity"/>
    <property type="evidence" value="ECO:0007669"/>
    <property type="project" value="RHEA"/>
</dbReference>
<keyword evidence="8" id="KW-0862">Zinc</keyword>
<dbReference type="FunFam" id="2.30.30.140:FF:000013">
    <property type="entry name" value="Histone acetyltransferase"/>
    <property type="match status" value="1"/>
</dbReference>
<keyword evidence="13" id="KW-0539">Nucleus</keyword>
<dbReference type="GO" id="GO:0008270">
    <property type="term" value="F:zinc ion binding"/>
    <property type="evidence" value="ECO:0007669"/>
    <property type="project" value="UniProtKB-KW"/>
</dbReference>
<comment type="catalytic activity">
    <reaction evidence="18">
        <text>L-lysyl-[histone] + acetyl-CoA = N(6)-acetyl-L-lysyl-[histone] + CoA + H(+)</text>
        <dbReference type="Rhea" id="RHEA:21992"/>
        <dbReference type="Rhea" id="RHEA-COMP:9845"/>
        <dbReference type="Rhea" id="RHEA-COMP:11338"/>
        <dbReference type="ChEBI" id="CHEBI:15378"/>
        <dbReference type="ChEBI" id="CHEBI:29969"/>
        <dbReference type="ChEBI" id="CHEBI:57287"/>
        <dbReference type="ChEBI" id="CHEBI:57288"/>
        <dbReference type="ChEBI" id="CHEBI:61930"/>
        <dbReference type="EC" id="2.3.1.48"/>
    </reaction>
    <physiologicalReaction direction="left-to-right" evidence="18">
        <dbReference type="Rhea" id="RHEA:21993"/>
    </physiologicalReaction>
</comment>
<dbReference type="InterPro" id="IPR002717">
    <property type="entry name" value="HAT_MYST-type"/>
</dbReference>
<feature type="compositionally biased region" description="Basic and acidic residues" evidence="28">
    <location>
        <begin position="69"/>
        <end position="78"/>
    </location>
</feature>
<evidence type="ECO:0000256" key="4">
    <source>
        <dbReference type="ARBA" id="ARBA00022679"/>
    </source>
</evidence>
<reference evidence="30" key="3">
    <citation type="submission" date="2020-05" db="EMBL/GenBank/DDBJ databases">
        <title>Electrophorus electricus (electric eel) genome, fEleEle1, primary haplotype.</title>
        <authorList>
            <person name="Myers G."/>
            <person name="Meyer A."/>
            <person name="Fedrigo O."/>
            <person name="Formenti G."/>
            <person name="Rhie A."/>
            <person name="Tracey A."/>
            <person name="Sims Y."/>
            <person name="Jarvis E.D."/>
        </authorList>
    </citation>
    <scope>NUCLEOTIDE SEQUENCE [LARGE SCALE GENOMIC DNA]</scope>
</reference>
<keyword evidence="9" id="KW-0007">Acetylation</keyword>
<evidence type="ECO:0000256" key="22">
    <source>
        <dbReference type="ARBA" id="ARBA00076578"/>
    </source>
</evidence>
<evidence type="ECO:0000256" key="19">
    <source>
        <dbReference type="ARBA" id="ARBA00073520"/>
    </source>
</evidence>
<evidence type="ECO:0000256" key="3">
    <source>
        <dbReference type="ARBA" id="ARBA00013184"/>
    </source>
</evidence>
<dbReference type="CDD" id="cd04301">
    <property type="entry name" value="NAT_SF"/>
    <property type="match status" value="1"/>
</dbReference>
<dbReference type="FunFam" id="3.30.60.60:FF:000001">
    <property type="entry name" value="Histone acetyltransferase"/>
    <property type="match status" value="1"/>
</dbReference>
<evidence type="ECO:0000256" key="2">
    <source>
        <dbReference type="ARBA" id="ARBA00010107"/>
    </source>
</evidence>
<dbReference type="GO" id="GO:0031981">
    <property type="term" value="C:nuclear lumen"/>
    <property type="evidence" value="ECO:0007669"/>
    <property type="project" value="UniProtKB-ARBA"/>
</dbReference>
<evidence type="ECO:0000256" key="26">
    <source>
        <dbReference type="ARBA" id="ARBA00081819"/>
    </source>
</evidence>
<dbReference type="GO" id="GO:1901701">
    <property type="term" value="P:cellular response to oxygen-containing compound"/>
    <property type="evidence" value="ECO:0007669"/>
    <property type="project" value="UniProtKB-ARBA"/>
</dbReference>
<dbReference type="Gene3D" id="1.10.10.10">
    <property type="entry name" value="Winged helix-like DNA-binding domain superfamily/Winged helix DNA-binding domain"/>
    <property type="match status" value="1"/>
</dbReference>
<comment type="catalytic activity">
    <reaction evidence="16">
        <text>2-hydroxyisobutanoyl-CoA + L-lysyl-[protein] = N(6)-(2-hydroxyisobutanoyl)-L-lysyl-[protein] + CoA + H(+)</text>
        <dbReference type="Rhea" id="RHEA:24180"/>
        <dbReference type="Rhea" id="RHEA-COMP:9752"/>
        <dbReference type="Rhea" id="RHEA-COMP:15921"/>
        <dbReference type="ChEBI" id="CHEBI:15378"/>
        <dbReference type="ChEBI" id="CHEBI:29969"/>
        <dbReference type="ChEBI" id="CHEBI:57287"/>
        <dbReference type="ChEBI" id="CHEBI:131780"/>
        <dbReference type="ChEBI" id="CHEBI:144968"/>
    </reaction>
    <physiologicalReaction direction="left-to-right" evidence="16">
        <dbReference type="Rhea" id="RHEA:24181"/>
    </physiologicalReaction>
</comment>
<keyword evidence="6" id="KW-0227">DNA damage</keyword>
<dbReference type="SMART" id="SM00298">
    <property type="entry name" value="CHROMO"/>
    <property type="match status" value="1"/>
</dbReference>
<dbReference type="Proteomes" id="UP000314983">
    <property type="component" value="Chromosome 6"/>
</dbReference>
<evidence type="ECO:0000256" key="13">
    <source>
        <dbReference type="ARBA" id="ARBA00023242"/>
    </source>
</evidence>
<dbReference type="InterPro" id="IPR050603">
    <property type="entry name" value="MYST_HAT"/>
</dbReference>
<dbReference type="Gene3D" id="3.30.60.60">
    <property type="entry name" value="N-acetyl transferase-like"/>
    <property type="match status" value="1"/>
</dbReference>
<keyword evidence="5" id="KW-0479">Metal-binding</keyword>
<dbReference type="InterPro" id="IPR000953">
    <property type="entry name" value="Chromo/chromo_shadow_dom"/>
</dbReference>
<dbReference type="Pfam" id="PF17772">
    <property type="entry name" value="zf-MYST"/>
    <property type="match status" value="1"/>
</dbReference>
<dbReference type="EC" id="2.3.1.48" evidence="3"/>
<keyword evidence="11" id="KW-0804">Transcription</keyword>
<comment type="catalytic activity">
    <reaction evidence="15">
        <text>(S)-lactoyl-CoA + L-lysyl-[protein] = N(6)-[(S)-lactoyl]-L-lysyl-[protein] + CoA + H(+)</text>
        <dbReference type="Rhea" id="RHEA:61996"/>
        <dbReference type="Rhea" id="RHEA-COMP:9752"/>
        <dbReference type="Rhea" id="RHEA-COMP:19466"/>
        <dbReference type="ChEBI" id="CHEBI:15378"/>
        <dbReference type="ChEBI" id="CHEBI:29969"/>
        <dbReference type="ChEBI" id="CHEBI:57287"/>
        <dbReference type="ChEBI" id="CHEBI:231527"/>
        <dbReference type="ChEBI" id="CHEBI:231528"/>
    </reaction>
    <physiologicalReaction direction="left-to-right" evidence="15">
        <dbReference type="Rhea" id="RHEA:61997"/>
    </physiologicalReaction>
</comment>
<evidence type="ECO:0000256" key="16">
    <source>
        <dbReference type="ARBA" id="ARBA00047557"/>
    </source>
</evidence>
<proteinExistence type="inferred from homology"/>
<evidence type="ECO:0000256" key="12">
    <source>
        <dbReference type="ARBA" id="ARBA00023204"/>
    </source>
</evidence>